<sequence>MGPFTYMLYNSSIFAQCVTSSFTLRIPNISPSSVSSPSNIGYTRAQLFSYLHRRWLILSSMEHATLTSHQEDFRHKDPSWIYRLLVASILH</sequence>
<dbReference type="AlphaFoldDB" id="A0A1J7GP50"/>
<dbReference type="EMBL" id="CM007371">
    <property type="protein sequence ID" value="OIW02230.1"/>
    <property type="molecule type" value="Genomic_DNA"/>
</dbReference>
<protein>
    <submittedName>
        <fullName evidence="1">Uncharacterized protein</fullName>
    </submittedName>
</protein>
<dbReference type="Proteomes" id="UP000188354">
    <property type="component" value="Chromosome LG11"/>
</dbReference>
<organism evidence="1 2">
    <name type="scientific">Lupinus angustifolius</name>
    <name type="common">Narrow-leaved blue lupine</name>
    <dbReference type="NCBI Taxonomy" id="3871"/>
    <lineage>
        <taxon>Eukaryota</taxon>
        <taxon>Viridiplantae</taxon>
        <taxon>Streptophyta</taxon>
        <taxon>Embryophyta</taxon>
        <taxon>Tracheophyta</taxon>
        <taxon>Spermatophyta</taxon>
        <taxon>Magnoliopsida</taxon>
        <taxon>eudicotyledons</taxon>
        <taxon>Gunneridae</taxon>
        <taxon>Pentapetalae</taxon>
        <taxon>rosids</taxon>
        <taxon>fabids</taxon>
        <taxon>Fabales</taxon>
        <taxon>Fabaceae</taxon>
        <taxon>Papilionoideae</taxon>
        <taxon>50 kb inversion clade</taxon>
        <taxon>genistoids sensu lato</taxon>
        <taxon>core genistoids</taxon>
        <taxon>Genisteae</taxon>
        <taxon>Lupinus</taxon>
    </lineage>
</organism>
<reference evidence="1 2" key="1">
    <citation type="journal article" date="2017" name="Plant Biotechnol. J.">
        <title>A comprehensive draft genome sequence for lupin (Lupinus angustifolius), an emerging health food: insights into plant-microbe interactions and legume evolution.</title>
        <authorList>
            <person name="Hane J.K."/>
            <person name="Ming Y."/>
            <person name="Kamphuis L.G."/>
            <person name="Nelson M.N."/>
            <person name="Garg G."/>
            <person name="Atkins C.A."/>
            <person name="Bayer P.E."/>
            <person name="Bravo A."/>
            <person name="Bringans S."/>
            <person name="Cannon S."/>
            <person name="Edwards D."/>
            <person name="Foley R."/>
            <person name="Gao L.L."/>
            <person name="Harrison M.J."/>
            <person name="Huang W."/>
            <person name="Hurgobin B."/>
            <person name="Li S."/>
            <person name="Liu C.W."/>
            <person name="McGrath A."/>
            <person name="Morahan G."/>
            <person name="Murray J."/>
            <person name="Weller J."/>
            <person name="Jian J."/>
            <person name="Singh K.B."/>
        </authorList>
    </citation>
    <scope>NUCLEOTIDE SEQUENCE [LARGE SCALE GENOMIC DNA]</scope>
    <source>
        <strain evidence="2">cv. Tanjil</strain>
        <tissue evidence="1">Whole plant</tissue>
    </source>
</reference>
<proteinExistence type="predicted"/>
<evidence type="ECO:0000313" key="2">
    <source>
        <dbReference type="Proteomes" id="UP000188354"/>
    </source>
</evidence>
<accession>A0A1J7GP50</accession>
<evidence type="ECO:0000313" key="1">
    <source>
        <dbReference type="EMBL" id="OIW02230.1"/>
    </source>
</evidence>
<gene>
    <name evidence="1" type="ORF">TanjilG_23938</name>
</gene>
<name>A0A1J7GP50_LUPAN</name>
<keyword evidence="2" id="KW-1185">Reference proteome</keyword>
<dbReference type="Gramene" id="OIW02230">
    <property type="protein sequence ID" value="OIW02230"/>
    <property type="gene ID" value="TanjilG_23938"/>
</dbReference>